<dbReference type="Proteomes" id="UP000026915">
    <property type="component" value="Chromosome 10"/>
</dbReference>
<dbReference type="HOGENOM" id="CLU_2762942_0_0_1"/>
<dbReference type="EMBL" id="CM001888">
    <property type="protein sequence ID" value="EOY19513.1"/>
    <property type="molecule type" value="Genomic_DNA"/>
</dbReference>
<keyword evidence="2" id="KW-1185">Reference proteome</keyword>
<organism evidence="1 2">
    <name type="scientific">Theobroma cacao</name>
    <name type="common">Cacao</name>
    <name type="synonym">Cocoa</name>
    <dbReference type="NCBI Taxonomy" id="3641"/>
    <lineage>
        <taxon>Eukaryota</taxon>
        <taxon>Viridiplantae</taxon>
        <taxon>Streptophyta</taxon>
        <taxon>Embryophyta</taxon>
        <taxon>Tracheophyta</taxon>
        <taxon>Spermatophyta</taxon>
        <taxon>Magnoliopsida</taxon>
        <taxon>eudicotyledons</taxon>
        <taxon>Gunneridae</taxon>
        <taxon>Pentapetalae</taxon>
        <taxon>rosids</taxon>
        <taxon>malvids</taxon>
        <taxon>Malvales</taxon>
        <taxon>Malvaceae</taxon>
        <taxon>Byttnerioideae</taxon>
        <taxon>Theobroma</taxon>
    </lineage>
</organism>
<reference evidence="1 2" key="1">
    <citation type="journal article" date="2013" name="Genome Biol.">
        <title>The genome sequence of the most widely cultivated cacao type and its use to identify candidate genes regulating pod color.</title>
        <authorList>
            <person name="Motamayor J.C."/>
            <person name="Mockaitis K."/>
            <person name="Schmutz J."/>
            <person name="Haiminen N."/>
            <person name="Iii D.L."/>
            <person name="Cornejo O."/>
            <person name="Findley S.D."/>
            <person name="Zheng P."/>
            <person name="Utro F."/>
            <person name="Royaert S."/>
            <person name="Saski C."/>
            <person name="Jenkins J."/>
            <person name="Podicheti R."/>
            <person name="Zhao M."/>
            <person name="Scheffler B.E."/>
            <person name="Stack J.C."/>
            <person name="Feltus F.A."/>
            <person name="Mustiga G.M."/>
            <person name="Amores F."/>
            <person name="Phillips W."/>
            <person name="Marelli J.P."/>
            <person name="May G.D."/>
            <person name="Shapiro H."/>
            <person name="Ma J."/>
            <person name="Bustamante C.D."/>
            <person name="Schnell R.J."/>
            <person name="Main D."/>
            <person name="Gilbert D."/>
            <person name="Parida L."/>
            <person name="Kuhn D.N."/>
        </authorList>
    </citation>
    <scope>NUCLEOTIDE SEQUENCE [LARGE SCALE GENOMIC DNA]</scope>
    <source>
        <strain evidence="2">cv. Matina 1-6</strain>
    </source>
</reference>
<evidence type="ECO:0000313" key="1">
    <source>
        <dbReference type="EMBL" id="EOY19513.1"/>
    </source>
</evidence>
<proteinExistence type="predicted"/>
<dbReference type="Gramene" id="EOY19513">
    <property type="protein sequence ID" value="EOY19513"/>
    <property type="gene ID" value="TCM_044639"/>
</dbReference>
<evidence type="ECO:0000313" key="2">
    <source>
        <dbReference type="Proteomes" id="UP000026915"/>
    </source>
</evidence>
<gene>
    <name evidence="1" type="ORF">TCM_044639</name>
</gene>
<sequence>MFVRLRNHILLLYHRSAIMIHRPNRNSIRQDGQRQFEEHKPLESTFTSLAPGSRLLQYLLQLQRLSLFVV</sequence>
<accession>A0A061FRH0</accession>
<name>A0A061FRH0_THECC</name>
<protein>
    <submittedName>
        <fullName evidence="1">Uncharacterized protein</fullName>
    </submittedName>
</protein>
<dbReference type="AlphaFoldDB" id="A0A061FRH0"/>